<name>A0A5J4WK19_9EUKA</name>
<dbReference type="Proteomes" id="UP000324800">
    <property type="component" value="Unassembled WGS sequence"/>
</dbReference>
<gene>
    <name evidence="2" type="ORF">EZS28_009319</name>
</gene>
<comment type="caution">
    <text evidence="2">The sequence shown here is derived from an EMBL/GenBank/DDBJ whole genome shotgun (WGS) entry which is preliminary data.</text>
</comment>
<reference evidence="2 3" key="1">
    <citation type="submission" date="2019-03" db="EMBL/GenBank/DDBJ databases">
        <title>Single cell metagenomics reveals metabolic interactions within the superorganism composed of flagellate Streblomastix strix and complex community of Bacteroidetes bacteria on its surface.</title>
        <authorList>
            <person name="Treitli S.C."/>
            <person name="Kolisko M."/>
            <person name="Husnik F."/>
            <person name="Keeling P."/>
            <person name="Hampl V."/>
        </authorList>
    </citation>
    <scope>NUCLEOTIDE SEQUENCE [LARGE SCALE GENOMIC DNA]</scope>
    <source>
        <strain evidence="2">ST1C</strain>
    </source>
</reference>
<accession>A0A5J4WK19</accession>
<sequence length="128" mass="15507">MDSGKLDLRVDEEEESQREIQTERPRRHKYNINKYKEVPRGTAQVEPEKVVMDIYLSHPNLDVQKFIIDTIWRCVDSHQENEENDFELIMDLLQWLHVFFSFKKIYRINKDFIRLSEMIESDTGPEDF</sequence>
<evidence type="ECO:0000313" key="2">
    <source>
        <dbReference type="EMBL" id="KAA6395153.1"/>
    </source>
</evidence>
<dbReference type="EMBL" id="SNRW01001757">
    <property type="protein sequence ID" value="KAA6395153.1"/>
    <property type="molecule type" value="Genomic_DNA"/>
</dbReference>
<feature type="region of interest" description="Disordered" evidence="1">
    <location>
        <begin position="1"/>
        <end position="25"/>
    </location>
</feature>
<proteinExistence type="predicted"/>
<evidence type="ECO:0000313" key="3">
    <source>
        <dbReference type="Proteomes" id="UP000324800"/>
    </source>
</evidence>
<evidence type="ECO:0000256" key="1">
    <source>
        <dbReference type="SAM" id="MobiDB-lite"/>
    </source>
</evidence>
<organism evidence="2 3">
    <name type="scientific">Streblomastix strix</name>
    <dbReference type="NCBI Taxonomy" id="222440"/>
    <lineage>
        <taxon>Eukaryota</taxon>
        <taxon>Metamonada</taxon>
        <taxon>Preaxostyla</taxon>
        <taxon>Oxymonadida</taxon>
        <taxon>Streblomastigidae</taxon>
        <taxon>Streblomastix</taxon>
    </lineage>
</organism>
<protein>
    <submittedName>
        <fullName evidence="2">Uncharacterized protein</fullName>
    </submittedName>
</protein>
<dbReference type="AlphaFoldDB" id="A0A5J4WK19"/>